<evidence type="ECO:0000259" key="3">
    <source>
        <dbReference type="PROSITE" id="PS51670"/>
    </source>
</evidence>
<evidence type="ECO:0000256" key="1">
    <source>
        <dbReference type="PROSITE-ProRule" id="PRU01005"/>
    </source>
</evidence>
<keyword evidence="5" id="KW-1185">Reference proteome</keyword>
<dbReference type="PANTHER" id="PTHR21724:SF94">
    <property type="entry name" value="SHKT DOMAIN-CONTAINING PROTEIN"/>
    <property type="match status" value="1"/>
</dbReference>
<feature type="compositionally biased region" description="Low complexity" evidence="2">
    <location>
        <begin position="171"/>
        <end position="180"/>
    </location>
</feature>
<dbReference type="PROSITE" id="PS51670">
    <property type="entry name" value="SHKT"/>
    <property type="match status" value="3"/>
</dbReference>
<keyword evidence="1" id="KW-1015">Disulfide bond</keyword>
<dbReference type="Pfam" id="PF01549">
    <property type="entry name" value="ShK"/>
    <property type="match status" value="4"/>
</dbReference>
<dbReference type="AlphaFoldDB" id="A0A2A2LPL2"/>
<organism evidence="4 5">
    <name type="scientific">Diploscapter pachys</name>
    <dbReference type="NCBI Taxonomy" id="2018661"/>
    <lineage>
        <taxon>Eukaryota</taxon>
        <taxon>Metazoa</taxon>
        <taxon>Ecdysozoa</taxon>
        <taxon>Nematoda</taxon>
        <taxon>Chromadorea</taxon>
        <taxon>Rhabditida</taxon>
        <taxon>Rhabditina</taxon>
        <taxon>Rhabditomorpha</taxon>
        <taxon>Rhabditoidea</taxon>
        <taxon>Rhabditidae</taxon>
        <taxon>Diploscapter</taxon>
    </lineage>
</organism>
<evidence type="ECO:0000313" key="4">
    <source>
        <dbReference type="EMBL" id="PAV88090.1"/>
    </source>
</evidence>
<feature type="compositionally biased region" description="Low complexity" evidence="2">
    <location>
        <begin position="239"/>
        <end position="257"/>
    </location>
</feature>
<dbReference type="Gene3D" id="1.10.10.1870">
    <property type="entry name" value="ShTK domain-like"/>
    <property type="match status" value="1"/>
</dbReference>
<feature type="compositionally biased region" description="Polar residues" evidence="2">
    <location>
        <begin position="116"/>
        <end position="138"/>
    </location>
</feature>
<feature type="disulfide bond" evidence="1">
    <location>
        <begin position="22"/>
        <end position="56"/>
    </location>
</feature>
<dbReference type="Gene3D" id="1.10.10.1940">
    <property type="match status" value="1"/>
</dbReference>
<dbReference type="InterPro" id="IPR003582">
    <property type="entry name" value="ShKT_dom"/>
</dbReference>
<feature type="compositionally biased region" description="Low complexity" evidence="2">
    <location>
        <begin position="193"/>
        <end position="219"/>
    </location>
</feature>
<protein>
    <recommendedName>
        <fullName evidence="3">ShKT domain-containing protein</fullName>
    </recommendedName>
</protein>
<comment type="caution">
    <text evidence="1">Lacks conserved residue(s) required for the propagation of feature annotation.</text>
</comment>
<feature type="domain" description="ShKT" evidence="3">
    <location>
        <begin position="397"/>
        <end position="431"/>
    </location>
</feature>
<dbReference type="EMBL" id="LIAE01006534">
    <property type="protein sequence ID" value="PAV88090.1"/>
    <property type="molecule type" value="Genomic_DNA"/>
</dbReference>
<dbReference type="OrthoDB" id="270651at2759"/>
<dbReference type="PANTHER" id="PTHR21724">
    <property type="entry name" value="SHKT DOMAIN-CONTAINING PROTEIN"/>
    <property type="match status" value="1"/>
</dbReference>
<evidence type="ECO:0000256" key="2">
    <source>
        <dbReference type="SAM" id="MobiDB-lite"/>
    </source>
</evidence>
<feature type="compositionally biased region" description="Low complexity" evidence="2">
    <location>
        <begin position="272"/>
        <end position="284"/>
    </location>
</feature>
<feature type="disulfide bond" evidence="1">
    <location>
        <begin position="397"/>
        <end position="431"/>
    </location>
</feature>
<dbReference type="Proteomes" id="UP000218231">
    <property type="component" value="Unassembled WGS sequence"/>
</dbReference>
<feature type="domain" description="ShKT" evidence="3">
    <location>
        <begin position="435"/>
        <end position="472"/>
    </location>
</feature>
<dbReference type="SMART" id="SM00254">
    <property type="entry name" value="ShKT"/>
    <property type="match status" value="4"/>
</dbReference>
<dbReference type="STRING" id="2018661.A0A2A2LPL2"/>
<feature type="domain" description="ShKT" evidence="3">
    <location>
        <begin position="22"/>
        <end position="56"/>
    </location>
</feature>
<evidence type="ECO:0000313" key="5">
    <source>
        <dbReference type="Proteomes" id="UP000218231"/>
    </source>
</evidence>
<proteinExistence type="predicted"/>
<gene>
    <name evidence="4" type="ORF">WR25_09103</name>
</gene>
<reference evidence="4 5" key="1">
    <citation type="journal article" date="2017" name="Curr. Biol.">
        <title>Genome architecture and evolution of a unichromosomal asexual nematode.</title>
        <authorList>
            <person name="Fradin H."/>
            <person name="Zegar C."/>
            <person name="Gutwein M."/>
            <person name="Lucas J."/>
            <person name="Kovtun M."/>
            <person name="Corcoran D."/>
            <person name="Baugh L.R."/>
            <person name="Kiontke K."/>
            <person name="Gunsalus K."/>
            <person name="Fitch D.H."/>
            <person name="Piano F."/>
        </authorList>
    </citation>
    <scope>NUCLEOTIDE SEQUENCE [LARGE SCALE GENOMIC DNA]</scope>
    <source>
        <strain evidence="4">PF1309</strain>
    </source>
</reference>
<name>A0A2A2LPL2_9BILA</name>
<comment type="caution">
    <text evidence="4">The sequence shown here is derived from an EMBL/GenBank/DDBJ whole genome shotgun (WGS) entry which is preliminary data.</text>
</comment>
<accession>A0A2A2LPL2</accession>
<feature type="compositionally biased region" description="Polar residues" evidence="2">
    <location>
        <begin position="158"/>
        <end position="170"/>
    </location>
</feature>
<sequence>MMQFCTNGRVPGAGDMEPSADCHDNSNFCRIMKSLCDKKEHREMMLKSCASTCNLCKHKKDIQASILVLPRASPKPNPIDPKEVAEEEDKSCTTTTPKTETPRKCVYPKRLITPSPVLNENSTSPNVTENDIPKSSSPKMPRGRPIKYTNPPMPPPTQVNTSSTETANIASSNSTVSPSSNKTHSTFKHIALTTTTPTTQSNSSTQFQNSTNSVNSTSQPQIVRSRPPTPPRSRNSMKSTSPETRIESSSSYSEASTPTVRITSVKSLLIRSTTSPESSSSSSNSEEEEKLKKIATTIDALKNLKNTTIGKKELEKWLNTKKPIIIGNATVVPQSSTPFSISKTLIRGTCFDDYIYCREFQALCGHPAFAEAMTQHCTLTCEKCNEVKDEETGSENCKDTTPECSSYKDLCRDSEFSNLMANYCPRTCSYCLPLCRDRHRSCVDYAYDGFCSNTMYSLDERKHLCGSTCQLCD</sequence>
<feature type="region of interest" description="Disordered" evidence="2">
    <location>
        <begin position="72"/>
        <end position="288"/>
    </location>
</feature>